<evidence type="ECO:0000313" key="7">
    <source>
        <dbReference type="Proteomes" id="UP000186216"/>
    </source>
</evidence>
<dbReference type="AlphaFoldDB" id="A0AA45W8F1"/>
<protein>
    <submittedName>
        <fullName evidence="6">Helix-turn-helix transcriptional regulator</fullName>
    </submittedName>
    <submittedName>
        <fullName evidence="5">Transcriptional regulator, HxlR family</fullName>
    </submittedName>
</protein>
<evidence type="ECO:0000313" key="8">
    <source>
        <dbReference type="Proteomes" id="UP001215549"/>
    </source>
</evidence>
<evidence type="ECO:0000313" key="6">
    <source>
        <dbReference type="EMBL" id="WCR02967.1"/>
    </source>
</evidence>
<dbReference type="EMBL" id="FTOU01000028">
    <property type="protein sequence ID" value="SIT16424.1"/>
    <property type="molecule type" value="Genomic_DNA"/>
</dbReference>
<dbReference type="SUPFAM" id="SSF46785">
    <property type="entry name" value="Winged helix' DNA-binding domain"/>
    <property type="match status" value="1"/>
</dbReference>
<evidence type="ECO:0000256" key="2">
    <source>
        <dbReference type="ARBA" id="ARBA00023125"/>
    </source>
</evidence>
<dbReference type="Proteomes" id="UP000186216">
    <property type="component" value="Unassembled WGS sequence"/>
</dbReference>
<feature type="domain" description="HTH hxlR-type" evidence="4">
    <location>
        <begin position="9"/>
        <end position="107"/>
    </location>
</feature>
<dbReference type="InterPro" id="IPR036388">
    <property type="entry name" value="WH-like_DNA-bd_sf"/>
</dbReference>
<dbReference type="InterPro" id="IPR036390">
    <property type="entry name" value="WH_DNA-bd_sf"/>
</dbReference>
<evidence type="ECO:0000256" key="3">
    <source>
        <dbReference type="ARBA" id="ARBA00023163"/>
    </source>
</evidence>
<reference evidence="5 7" key="1">
    <citation type="submission" date="2017-01" db="EMBL/GenBank/DDBJ databases">
        <authorList>
            <person name="Varghese N."/>
            <person name="Submissions S."/>
        </authorList>
    </citation>
    <scope>NUCLEOTIDE SEQUENCE [LARGE SCALE GENOMIC DNA]</scope>
    <source>
        <strain evidence="5 7">DSM 18447</strain>
    </source>
</reference>
<evidence type="ECO:0000313" key="5">
    <source>
        <dbReference type="EMBL" id="SIT16424.1"/>
    </source>
</evidence>
<dbReference type="GO" id="GO:0003677">
    <property type="term" value="F:DNA binding"/>
    <property type="evidence" value="ECO:0007669"/>
    <property type="project" value="UniProtKB-KW"/>
</dbReference>
<proteinExistence type="predicted"/>
<dbReference type="RefSeq" id="WP_076528845.1">
    <property type="nucleotide sequence ID" value="NZ_CP067140.1"/>
</dbReference>
<keyword evidence="8" id="KW-1185">Reference proteome</keyword>
<reference evidence="6 8" key="2">
    <citation type="submission" date="2021-01" db="EMBL/GenBank/DDBJ databases">
        <title>Biogeographic distribution of Paracoccus.</title>
        <authorList>
            <person name="Hollensteiner J."/>
            <person name="Leineberger J."/>
            <person name="Brinkhoff T."/>
            <person name="Daniel R."/>
        </authorList>
    </citation>
    <scope>NUCLEOTIDE SEQUENCE [LARGE SCALE GENOMIC DNA]</scope>
    <source>
        <strain evidence="6 8">DSM 18447</strain>
    </source>
</reference>
<evidence type="ECO:0000256" key="1">
    <source>
        <dbReference type="ARBA" id="ARBA00023015"/>
    </source>
</evidence>
<name>A0AA45W8F1_9RHOB</name>
<keyword evidence="1" id="KW-0805">Transcription regulation</keyword>
<keyword evidence="2" id="KW-0238">DNA-binding</keyword>
<dbReference type="Proteomes" id="UP001215549">
    <property type="component" value="Chromosome"/>
</dbReference>
<dbReference type="PROSITE" id="PS51118">
    <property type="entry name" value="HTH_HXLR"/>
    <property type="match status" value="1"/>
</dbReference>
<dbReference type="InterPro" id="IPR002577">
    <property type="entry name" value="HTH_HxlR"/>
</dbReference>
<dbReference type="Gene3D" id="1.10.10.10">
    <property type="entry name" value="Winged helix-like DNA-binding domain superfamily/Winged helix DNA-binding domain"/>
    <property type="match status" value="1"/>
</dbReference>
<keyword evidence="3" id="KW-0804">Transcription</keyword>
<accession>A0AA45W8F1</accession>
<dbReference type="PANTHER" id="PTHR33204">
    <property type="entry name" value="TRANSCRIPTIONAL REGULATOR, MARR FAMILY"/>
    <property type="match status" value="1"/>
</dbReference>
<dbReference type="Pfam" id="PF01638">
    <property type="entry name" value="HxlR"/>
    <property type="match status" value="1"/>
</dbReference>
<organism evidence="5 7">
    <name type="scientific">Paracoccus saliphilus</name>
    <dbReference type="NCBI Taxonomy" id="405559"/>
    <lineage>
        <taxon>Bacteria</taxon>
        <taxon>Pseudomonadati</taxon>
        <taxon>Pseudomonadota</taxon>
        <taxon>Alphaproteobacteria</taxon>
        <taxon>Rhodobacterales</taxon>
        <taxon>Paracoccaceae</taxon>
        <taxon>Paracoccus</taxon>
    </lineage>
</organism>
<evidence type="ECO:0000259" key="4">
    <source>
        <dbReference type="PROSITE" id="PS51118"/>
    </source>
</evidence>
<dbReference type="PANTHER" id="PTHR33204:SF18">
    <property type="entry name" value="TRANSCRIPTIONAL REGULATORY PROTEIN"/>
    <property type="match status" value="1"/>
</dbReference>
<sequence>MKRWYDDACGTAFALELIGERWALLVVRELMFGPRRFGDLRASLNGISANVLTQRLAGLEQAGIVLRRKLPPPASVWVYELTPWGYESEEAIKVLGRWAVRSPAHDPTLPLSEASLMLSFRTMYAGGIEALIGFRMGEEGFIAHANRNEIAIRRDEPEDVDLIFSGSPMAIASVVYGGRPISDAQASGDLLLEGSHSLAEDFVKLFPLPPKIDTM</sequence>
<dbReference type="EMBL" id="CP067140">
    <property type="protein sequence ID" value="WCR02967.1"/>
    <property type="molecule type" value="Genomic_DNA"/>
</dbReference>
<gene>
    <name evidence="6" type="ORF">JHX88_19540</name>
    <name evidence="5" type="ORF">SAMN05421772_12823</name>
</gene>